<protein>
    <submittedName>
        <fullName evidence="1">Uncharacterized protein</fullName>
    </submittedName>
</protein>
<proteinExistence type="predicted"/>
<evidence type="ECO:0000313" key="2">
    <source>
        <dbReference type="Proteomes" id="UP000242715"/>
    </source>
</evidence>
<accession>A0A2Z6N516</accession>
<evidence type="ECO:0000313" key="1">
    <source>
        <dbReference type="EMBL" id="GAU31085.1"/>
    </source>
</evidence>
<reference evidence="2" key="1">
    <citation type="journal article" date="2017" name="Front. Plant Sci.">
        <title>Climate Clever Clovers: New Paradigm to Reduce the Environmental Footprint of Ruminants by Breeding Low Methanogenic Forages Utilizing Haplotype Variation.</title>
        <authorList>
            <person name="Kaur P."/>
            <person name="Appels R."/>
            <person name="Bayer P.E."/>
            <person name="Keeble-Gagnere G."/>
            <person name="Wang J."/>
            <person name="Hirakawa H."/>
            <person name="Shirasawa K."/>
            <person name="Vercoe P."/>
            <person name="Stefanova K."/>
            <person name="Durmic Z."/>
            <person name="Nichols P."/>
            <person name="Revell C."/>
            <person name="Isobe S.N."/>
            <person name="Edwards D."/>
            <person name="Erskine W."/>
        </authorList>
    </citation>
    <scope>NUCLEOTIDE SEQUENCE [LARGE SCALE GENOMIC DNA]</scope>
    <source>
        <strain evidence="2">cv. Daliak</strain>
    </source>
</reference>
<sequence length="122" mass="14481">MELNPTYLYMQCLSWQGRCMENNGTWFLPSGRDMKFDTPVFYNGALHFITSSSRYFVRPSPFYKPYIMSYNLENAISTMLPREAIRGCHVDIQLGQSVKLKWINLFSEIKKVYFYGLVFKRF</sequence>
<dbReference type="EMBL" id="DF973445">
    <property type="protein sequence ID" value="GAU31085.1"/>
    <property type="molecule type" value="Genomic_DNA"/>
</dbReference>
<gene>
    <name evidence="1" type="ORF">TSUD_322220</name>
</gene>
<keyword evidence="2" id="KW-1185">Reference proteome</keyword>
<dbReference type="Proteomes" id="UP000242715">
    <property type="component" value="Unassembled WGS sequence"/>
</dbReference>
<dbReference type="AlphaFoldDB" id="A0A2Z6N516"/>
<dbReference type="OrthoDB" id="1430885at2759"/>
<organism evidence="1 2">
    <name type="scientific">Trifolium subterraneum</name>
    <name type="common">Subterranean clover</name>
    <dbReference type="NCBI Taxonomy" id="3900"/>
    <lineage>
        <taxon>Eukaryota</taxon>
        <taxon>Viridiplantae</taxon>
        <taxon>Streptophyta</taxon>
        <taxon>Embryophyta</taxon>
        <taxon>Tracheophyta</taxon>
        <taxon>Spermatophyta</taxon>
        <taxon>Magnoliopsida</taxon>
        <taxon>eudicotyledons</taxon>
        <taxon>Gunneridae</taxon>
        <taxon>Pentapetalae</taxon>
        <taxon>rosids</taxon>
        <taxon>fabids</taxon>
        <taxon>Fabales</taxon>
        <taxon>Fabaceae</taxon>
        <taxon>Papilionoideae</taxon>
        <taxon>50 kb inversion clade</taxon>
        <taxon>NPAAA clade</taxon>
        <taxon>Hologalegina</taxon>
        <taxon>IRL clade</taxon>
        <taxon>Trifolieae</taxon>
        <taxon>Trifolium</taxon>
    </lineage>
</organism>
<name>A0A2Z6N516_TRISU</name>